<dbReference type="InterPro" id="IPR025410">
    <property type="entry name" value="Lant_dehyd"/>
</dbReference>
<dbReference type="InterPro" id="IPR012341">
    <property type="entry name" value="6hp_glycosidase-like_sf"/>
</dbReference>
<name>A0A367RZH1_9NOSO</name>
<dbReference type="Pfam" id="PF05147">
    <property type="entry name" value="LANC_like"/>
    <property type="match status" value="1"/>
</dbReference>
<feature type="domain" description="Lantibiotic biosynthesis protein dehydration" evidence="2">
    <location>
        <begin position="222"/>
        <end position="601"/>
    </location>
</feature>
<accession>A0A367RZH1</accession>
<evidence type="ECO:0000313" key="3">
    <source>
        <dbReference type="EMBL" id="RCJ40612.1"/>
    </source>
</evidence>
<feature type="binding site" evidence="1">
    <location>
        <position position="1001"/>
    </location>
    <ligand>
        <name>Zn(2+)</name>
        <dbReference type="ChEBI" id="CHEBI:29105"/>
    </ligand>
</feature>
<reference evidence="3" key="1">
    <citation type="submission" date="2016-04" db="EMBL/GenBank/DDBJ databases">
        <authorList>
            <person name="Tabuchi Yagui T.R."/>
        </authorList>
    </citation>
    <scope>NUCLEOTIDE SEQUENCE [LARGE SCALE GENOMIC DNA]</scope>
    <source>
        <strain evidence="3">NIES-26</strain>
    </source>
</reference>
<dbReference type="InterPro" id="IPR007822">
    <property type="entry name" value="LANC-like"/>
</dbReference>
<dbReference type="Proteomes" id="UP000252107">
    <property type="component" value="Unassembled WGS sequence"/>
</dbReference>
<feature type="binding site" evidence="1">
    <location>
        <position position="956"/>
    </location>
    <ligand>
        <name>Zn(2+)</name>
        <dbReference type="ChEBI" id="CHEBI:29105"/>
    </ligand>
</feature>
<evidence type="ECO:0000259" key="2">
    <source>
        <dbReference type="Pfam" id="PF13575"/>
    </source>
</evidence>
<dbReference type="SMART" id="SM01260">
    <property type="entry name" value="LANC_like"/>
    <property type="match status" value="1"/>
</dbReference>
<dbReference type="PRINTS" id="PR01950">
    <property type="entry name" value="LANCSUPER"/>
</dbReference>
<keyword evidence="4" id="KW-1185">Reference proteome</keyword>
<protein>
    <recommendedName>
        <fullName evidence="2">Lantibiotic biosynthesis protein dehydration domain-containing protein</fullName>
    </recommendedName>
</protein>
<dbReference type="Pfam" id="PF13575">
    <property type="entry name" value="DUF4135"/>
    <property type="match status" value="1"/>
</dbReference>
<dbReference type="GO" id="GO:0046872">
    <property type="term" value="F:metal ion binding"/>
    <property type="evidence" value="ECO:0007669"/>
    <property type="project" value="UniProtKB-KW"/>
</dbReference>
<dbReference type="SUPFAM" id="SSF158745">
    <property type="entry name" value="LanC-like"/>
    <property type="match status" value="1"/>
</dbReference>
<gene>
    <name evidence="3" type="ORF">A6770_37720</name>
</gene>
<dbReference type="AlphaFoldDB" id="A0A367RZH1"/>
<proteinExistence type="predicted"/>
<dbReference type="Gene3D" id="1.50.10.10">
    <property type="match status" value="1"/>
</dbReference>
<dbReference type="InterPro" id="IPR017146">
    <property type="entry name" value="Lanti_2_LanM"/>
</dbReference>
<dbReference type="PRINTS" id="PR01955">
    <property type="entry name" value="LANCFRANKIA"/>
</dbReference>
<sequence>MQFTQEELQEIYKQAIPIEERLSSKFLTNNVQINDDLVNNRIEQWCQVIAEGNWEKFERRLEWDNLNFESISLALGDINTSKNQHFPTWLETLNQCLNFAEDISVTVENDRCLNPQEPLPFQQVLLPFIYWARKQLKARASSQYELLSHIAHGNLERSLLNRLCTFCTLSMELELSVFHASRRSTLANFCEKANNRKLKQQNYQNFIKYLLEGGILTFFKEYPVLARLMAVATEFWVDATEEFISRLALDWDEIQKTYQKTAELGKVIKVHSDVSDFHHNGRSVMLLTFAEGLKLVYKPRNLGIDEAYIKLLAWFNEHGSPLTFKLFKLVNRSTYGWVEFIEKFPCKKQEEFARYYQRSGGLLCLTYILDSTDLHCENIIACGEHPVLIDLETLMHPRPKEATNIAIIDNSQFLAEQQLYNSVLRTALLPQWEFNSIGKVYDASGLGGVNQHDKLEQWHQTYMDALLDRNNTQFQIQPKISNQLYLDNNATEIAKYHEEIIDGFKQMYQFLMEYREVLLSNNSPIFALKSQSVRFVCRHTKTYASILRRTLNPKFLRNGSERSIQIDVLSKAMLFLDTKPACWSILQVEQHALEQMDIPLLVVRADSDALTIAPDKIINQCFAQPSFDIVIKRLEHLNYDDLKRQISFIQGSLDSAVDNAHVSLLPGNCSFAPDEVPSLTRDSILQQVVAIARQLQEQAVLSVDNSATWYAPQYILTAQRFQFHMMGYRLYDGSVGVALFLAALLQVQVDCEYGFEKLLLSTLQPVRQKLQESTSAHSLKAMGIGGALGLGSILYVLVRVSQFLKEPALLEEAEQVVSLITSDLIAADKEFDLVSGAGGTIMGLLALYNIYSDSAILEKGIACGNHLLNNRVVSDSGHRTWATLEKKMLTGFSHGAAGIAYALLCLHKATGETSFLEAAEEAICYERSVFIPELGNWPDFRQSFTKAPLTCMCSWCNGAPGIGLARVAGLDILDTPEIRQDIEAAIDTTKQHQLSNLDHLCCGNLGRIEFLFTAGRKLNRPELIETAMEQAAQVIARVKQKGSFAYGSILTSHPGFFQGSAGIGYQLLRLSYPDLLPSVLLWD</sequence>
<organism evidence="3 4">
    <name type="scientific">Nostoc minutum NIES-26</name>
    <dbReference type="NCBI Taxonomy" id="1844469"/>
    <lineage>
        <taxon>Bacteria</taxon>
        <taxon>Bacillati</taxon>
        <taxon>Cyanobacteriota</taxon>
        <taxon>Cyanophyceae</taxon>
        <taxon>Nostocales</taxon>
        <taxon>Nostocaceae</taxon>
        <taxon>Nostoc</taxon>
    </lineage>
</organism>
<dbReference type="NCBIfam" id="TIGR03897">
    <property type="entry name" value="lanti_2_LanM"/>
    <property type="match status" value="1"/>
</dbReference>
<dbReference type="EMBL" id="LXQD01000049">
    <property type="protein sequence ID" value="RCJ40612.1"/>
    <property type="molecule type" value="Genomic_DNA"/>
</dbReference>
<dbReference type="CDD" id="cd04792">
    <property type="entry name" value="LanM-like"/>
    <property type="match status" value="1"/>
</dbReference>
<keyword evidence="1" id="KW-0479">Metal-binding</keyword>
<evidence type="ECO:0000256" key="1">
    <source>
        <dbReference type="PIRSR" id="PIRSR607822-1"/>
    </source>
</evidence>
<dbReference type="GO" id="GO:0031179">
    <property type="term" value="P:peptide modification"/>
    <property type="evidence" value="ECO:0007669"/>
    <property type="project" value="InterPro"/>
</dbReference>
<comment type="caution">
    <text evidence="3">The sequence shown here is derived from an EMBL/GenBank/DDBJ whole genome shotgun (WGS) entry which is preliminary data.</text>
</comment>
<dbReference type="PIRSF" id="PIRSF037228">
    <property type="entry name" value="Lant_mod_RumM"/>
    <property type="match status" value="1"/>
</dbReference>
<dbReference type="GO" id="GO:0005975">
    <property type="term" value="P:carbohydrate metabolic process"/>
    <property type="evidence" value="ECO:0007669"/>
    <property type="project" value="InterPro"/>
</dbReference>
<evidence type="ECO:0000313" key="4">
    <source>
        <dbReference type="Proteomes" id="UP000252107"/>
    </source>
</evidence>
<keyword evidence="1" id="KW-0862">Zinc</keyword>